<dbReference type="GO" id="GO:0014069">
    <property type="term" value="C:postsynaptic density"/>
    <property type="evidence" value="ECO:0007669"/>
    <property type="project" value="UniProtKB-SubCell"/>
</dbReference>
<proteinExistence type="inferred from homology"/>
<dbReference type="SUPFAM" id="SSF81324">
    <property type="entry name" value="Voltage-gated potassium channels"/>
    <property type="match status" value="1"/>
</dbReference>
<evidence type="ECO:0000313" key="32">
    <source>
        <dbReference type="EMBL" id="ROT70832.1"/>
    </source>
</evidence>
<dbReference type="EMBL" id="QCYY01002380">
    <property type="protein sequence ID" value="ROT70832.1"/>
    <property type="molecule type" value="Genomic_DNA"/>
</dbReference>
<keyword evidence="7" id="KW-0597">Phosphoprotein</keyword>
<evidence type="ECO:0000256" key="12">
    <source>
        <dbReference type="ARBA" id="ARBA00023018"/>
    </source>
</evidence>
<feature type="binding site" evidence="24">
    <location>
        <position position="850"/>
    </location>
    <ligand>
        <name>L-glutamate</name>
        <dbReference type="ChEBI" id="CHEBI:29985"/>
    </ligand>
</feature>
<keyword evidence="20" id="KW-0407">Ion channel</keyword>
<feature type="compositionally biased region" description="Pro residues" evidence="27">
    <location>
        <begin position="384"/>
        <end position="405"/>
    </location>
</feature>
<evidence type="ECO:0000256" key="20">
    <source>
        <dbReference type="ARBA" id="ARBA00023303"/>
    </source>
</evidence>
<feature type="region of interest" description="Disordered" evidence="27">
    <location>
        <begin position="119"/>
        <end position="178"/>
    </location>
</feature>
<evidence type="ECO:0000259" key="30">
    <source>
        <dbReference type="SMART" id="SM00079"/>
    </source>
</evidence>
<organism evidence="32 33">
    <name type="scientific">Penaeus vannamei</name>
    <name type="common">Whiteleg shrimp</name>
    <name type="synonym">Litopenaeus vannamei</name>
    <dbReference type="NCBI Taxonomy" id="6689"/>
    <lineage>
        <taxon>Eukaryota</taxon>
        <taxon>Metazoa</taxon>
        <taxon>Ecdysozoa</taxon>
        <taxon>Arthropoda</taxon>
        <taxon>Crustacea</taxon>
        <taxon>Multicrustacea</taxon>
        <taxon>Malacostraca</taxon>
        <taxon>Eumalacostraca</taxon>
        <taxon>Eucarida</taxon>
        <taxon>Decapoda</taxon>
        <taxon>Dendrobranchiata</taxon>
        <taxon>Penaeoidea</taxon>
        <taxon>Penaeidae</taxon>
        <taxon>Penaeus</taxon>
    </lineage>
</organism>
<dbReference type="GO" id="GO:0015276">
    <property type="term" value="F:ligand-gated monoatomic ion channel activity"/>
    <property type="evidence" value="ECO:0007669"/>
    <property type="project" value="InterPro"/>
</dbReference>
<dbReference type="GO" id="GO:0038023">
    <property type="term" value="F:signaling receptor activity"/>
    <property type="evidence" value="ECO:0007669"/>
    <property type="project" value="InterPro"/>
</dbReference>
<feature type="binding site" evidence="24">
    <location>
        <position position="1060"/>
    </location>
    <ligand>
        <name>L-glutamate</name>
        <dbReference type="ChEBI" id="CHEBI:29985"/>
    </ligand>
</feature>
<evidence type="ECO:0000256" key="25">
    <source>
        <dbReference type="PIRSR" id="PIRSR601508-2"/>
    </source>
</evidence>
<feature type="domain" description="Ionotropic glutamate receptor L-glutamate and glycine-binding" evidence="31">
    <location>
        <begin position="750"/>
        <end position="801"/>
    </location>
</feature>
<evidence type="ECO:0000256" key="14">
    <source>
        <dbReference type="ARBA" id="ARBA00023136"/>
    </source>
</evidence>
<evidence type="ECO:0000256" key="15">
    <source>
        <dbReference type="ARBA" id="ARBA00023157"/>
    </source>
</evidence>
<dbReference type="InterPro" id="IPR028082">
    <property type="entry name" value="Peripla_BP_I"/>
</dbReference>
<keyword evidence="17" id="KW-0325">Glycoprotein</keyword>
<evidence type="ECO:0000259" key="31">
    <source>
        <dbReference type="SMART" id="SM00918"/>
    </source>
</evidence>
<dbReference type="FunFam" id="3.40.190.10:FF:000010">
    <property type="entry name" value="glutamate receptor ionotropic, NMDA 1 isoform X1"/>
    <property type="match status" value="1"/>
</dbReference>
<dbReference type="SUPFAM" id="SSF53822">
    <property type="entry name" value="Periplasmic binding protein-like I"/>
    <property type="match status" value="1"/>
</dbReference>
<keyword evidence="10" id="KW-0460">Magnesium</keyword>
<evidence type="ECO:0000256" key="16">
    <source>
        <dbReference type="ARBA" id="ARBA00023170"/>
    </source>
</evidence>
<comment type="function">
    <text evidence="21">NMDA receptor subtype of glutamate-gated ion channels with high calcium permeability and voltage-dependent sensitivity to magnesium. Mediated by glycine. This protein plays a key role in synaptic plasticity, synaptogenesis, excitotoxicity, memory acquisition and learning. It mediates neuronal functions in glutamate neurotransmission. Is involved in the cell surface targeting of NMDA receptors. Plays a role in associative learning and in long-term memory consolidation.</text>
</comment>
<reference evidence="32 33" key="1">
    <citation type="submission" date="2018-04" db="EMBL/GenBank/DDBJ databases">
        <authorList>
            <person name="Zhang X."/>
            <person name="Yuan J."/>
            <person name="Li F."/>
            <person name="Xiang J."/>
        </authorList>
    </citation>
    <scope>NUCLEOTIDE SEQUENCE [LARGE SCALE GENOMIC DNA]</scope>
    <source>
        <tissue evidence="32">Muscle</tissue>
    </source>
</reference>
<keyword evidence="14 28" id="KW-0472">Membrane</keyword>
<evidence type="ECO:0000256" key="27">
    <source>
        <dbReference type="SAM" id="MobiDB-lite"/>
    </source>
</evidence>
<dbReference type="InterPro" id="IPR049872">
    <property type="entry name" value="NMDA1-like_ligand-bd"/>
</dbReference>
<evidence type="ECO:0000256" key="17">
    <source>
        <dbReference type="ARBA" id="ARBA00023180"/>
    </source>
</evidence>
<keyword evidence="5" id="KW-0813">Transport</keyword>
<feature type="region of interest" description="Disordered" evidence="27">
    <location>
        <begin position="199"/>
        <end position="455"/>
    </location>
</feature>
<evidence type="ECO:0000256" key="7">
    <source>
        <dbReference type="ARBA" id="ARBA00022553"/>
    </source>
</evidence>
<evidence type="ECO:0000256" key="24">
    <source>
        <dbReference type="PIRSR" id="PIRSR601508-1"/>
    </source>
</evidence>
<keyword evidence="33" id="KW-1185">Reference proteome</keyword>
<feature type="compositionally biased region" description="Pro residues" evidence="27">
    <location>
        <begin position="316"/>
        <end position="329"/>
    </location>
</feature>
<feature type="compositionally biased region" description="Low complexity" evidence="27">
    <location>
        <begin position="169"/>
        <end position="178"/>
    </location>
</feature>
<comment type="subunit">
    <text evidence="3">Forms a heteromeric NMDA channel with Nmdar2.</text>
</comment>
<dbReference type="PANTHER" id="PTHR18966">
    <property type="entry name" value="IONOTROPIC GLUTAMATE RECEPTOR"/>
    <property type="match status" value="1"/>
</dbReference>
<dbReference type="PROSITE" id="PS51257">
    <property type="entry name" value="PROKAR_LIPOPROTEIN"/>
    <property type="match status" value="1"/>
</dbReference>
<feature type="transmembrane region" description="Helical" evidence="28">
    <location>
        <begin position="959"/>
        <end position="985"/>
    </location>
</feature>
<comment type="similarity">
    <text evidence="2">Belongs to the glutamate-gated ion channel (TC 1.A.10.1) family.</text>
</comment>
<evidence type="ECO:0000256" key="21">
    <source>
        <dbReference type="ARBA" id="ARBA00024675"/>
    </source>
</evidence>
<reference evidence="32 33" key="2">
    <citation type="submission" date="2019-01" db="EMBL/GenBank/DDBJ databases">
        <title>The decoding of complex shrimp genome reveals the adaptation for benthos swimmer, frequently molting mechanism and breeding impact on genome.</title>
        <authorList>
            <person name="Sun Y."/>
            <person name="Gao Y."/>
            <person name="Yu Y."/>
        </authorList>
    </citation>
    <scope>NUCLEOTIDE SEQUENCE [LARGE SCALE GENOMIC DNA]</scope>
    <source>
        <tissue evidence="32">Muscle</tissue>
    </source>
</reference>
<feature type="compositionally biased region" description="Low complexity" evidence="27">
    <location>
        <begin position="427"/>
        <end position="438"/>
    </location>
</feature>
<feature type="compositionally biased region" description="Pro residues" evidence="27">
    <location>
        <begin position="119"/>
        <end position="135"/>
    </location>
</feature>
<feature type="binding site" evidence="24">
    <location>
        <position position="845"/>
    </location>
    <ligand>
        <name>L-glutamate</name>
        <dbReference type="ChEBI" id="CHEBI:29985"/>
    </ligand>
</feature>
<dbReference type="CDD" id="cd13719">
    <property type="entry name" value="PBP2_iGluR_NMDA_Nr1"/>
    <property type="match status" value="1"/>
</dbReference>
<evidence type="ECO:0000256" key="13">
    <source>
        <dbReference type="ARBA" id="ARBA00023065"/>
    </source>
</evidence>
<dbReference type="GO" id="GO:0017146">
    <property type="term" value="C:NMDA selective glutamate receptor complex"/>
    <property type="evidence" value="ECO:0007669"/>
    <property type="project" value="UniProtKB-ARBA"/>
</dbReference>
<evidence type="ECO:0000256" key="10">
    <source>
        <dbReference type="ARBA" id="ARBA00022842"/>
    </source>
</evidence>
<evidence type="ECO:0000256" key="26">
    <source>
        <dbReference type="PIRSR" id="PIRSR601508-3"/>
    </source>
</evidence>
<keyword evidence="6" id="KW-1003">Cell membrane</keyword>
<dbReference type="FunFam" id="3.40.190.10:FF:000177">
    <property type="entry name" value="Glutamate [NMDA] receptor subunit 1"/>
    <property type="match status" value="1"/>
</dbReference>
<feature type="region of interest" description="Disordered" evidence="27">
    <location>
        <begin position="1494"/>
        <end position="1519"/>
    </location>
</feature>
<evidence type="ECO:0000256" key="6">
    <source>
        <dbReference type="ARBA" id="ARBA00022475"/>
    </source>
</evidence>
<evidence type="ECO:0000256" key="8">
    <source>
        <dbReference type="ARBA" id="ARBA00022692"/>
    </source>
</evidence>
<dbReference type="Pfam" id="PF10562">
    <property type="entry name" value="CaM_bdg_C0"/>
    <property type="match status" value="1"/>
</dbReference>
<keyword evidence="18" id="KW-0628">Postsynaptic cell membrane</keyword>
<evidence type="ECO:0000256" key="3">
    <source>
        <dbReference type="ARBA" id="ARBA00011106"/>
    </source>
</evidence>
<feature type="compositionally biased region" description="Pro residues" evidence="27">
    <location>
        <begin position="288"/>
        <end position="307"/>
    </location>
</feature>
<evidence type="ECO:0000256" key="18">
    <source>
        <dbReference type="ARBA" id="ARBA00023257"/>
    </source>
</evidence>
<feature type="binding site" evidence="24">
    <location>
        <position position="1016"/>
    </location>
    <ligand>
        <name>L-glutamate</name>
        <dbReference type="ChEBI" id="CHEBI:29985"/>
    </ligand>
</feature>
<dbReference type="InterPro" id="IPR018882">
    <property type="entry name" value="CaM-bd_C0_NMDA_rcpt_NR1"/>
</dbReference>
<keyword evidence="12" id="KW-0770">Synapse</keyword>
<evidence type="ECO:0000313" key="33">
    <source>
        <dbReference type="Proteomes" id="UP000283509"/>
    </source>
</evidence>
<dbReference type="SMART" id="SM00079">
    <property type="entry name" value="PBPe"/>
    <property type="match status" value="1"/>
</dbReference>
<keyword evidence="29" id="KW-0732">Signal</keyword>
<keyword evidence="9" id="KW-0106">Calcium</keyword>
<evidence type="ECO:0000256" key="1">
    <source>
        <dbReference type="ARBA" id="ARBA00004651"/>
    </source>
</evidence>
<feature type="chain" id="PRO_5018665752" description="Glutamate [NMDA] receptor subunit 1" evidence="29">
    <location>
        <begin position="24"/>
        <end position="1519"/>
    </location>
</feature>
<keyword evidence="15 26" id="KW-1015">Disulfide bond</keyword>
<dbReference type="Gene3D" id="1.10.287.70">
    <property type="match status" value="1"/>
</dbReference>
<feature type="transmembrane region" description="Helical" evidence="28">
    <location>
        <begin position="1144"/>
        <end position="1168"/>
    </location>
</feature>
<feature type="compositionally biased region" description="Pro residues" evidence="27">
    <location>
        <begin position="414"/>
        <end position="426"/>
    </location>
</feature>
<feature type="transmembrane region" description="Helical" evidence="28">
    <location>
        <begin position="889"/>
        <end position="908"/>
    </location>
</feature>
<keyword evidence="19" id="KW-1071">Ligand-gated ion channel</keyword>
<evidence type="ECO:0000256" key="2">
    <source>
        <dbReference type="ARBA" id="ARBA00008685"/>
    </source>
</evidence>
<feature type="compositionally biased region" description="Low complexity" evidence="27">
    <location>
        <begin position="1229"/>
        <end position="1247"/>
    </location>
</feature>
<evidence type="ECO:0000256" key="22">
    <source>
        <dbReference type="ARBA" id="ARBA00034100"/>
    </source>
</evidence>
<dbReference type="SUPFAM" id="SSF53850">
    <property type="entry name" value="Periplasmic binding protein-like II"/>
    <property type="match status" value="1"/>
</dbReference>
<dbReference type="Proteomes" id="UP000283509">
    <property type="component" value="Unassembled WGS sequence"/>
</dbReference>
<dbReference type="Pfam" id="PF01094">
    <property type="entry name" value="ANF_receptor"/>
    <property type="match status" value="2"/>
</dbReference>
<comment type="caution">
    <text evidence="32">The sequence shown here is derived from an EMBL/GenBank/DDBJ whole genome shotgun (WGS) entry which is preliminary data.</text>
</comment>
<evidence type="ECO:0000256" key="5">
    <source>
        <dbReference type="ARBA" id="ARBA00022448"/>
    </source>
</evidence>
<dbReference type="InterPro" id="IPR001828">
    <property type="entry name" value="ANF_lig-bd_rcpt"/>
</dbReference>
<dbReference type="PRINTS" id="PR00177">
    <property type="entry name" value="NMDARECEPTOR"/>
</dbReference>
<dbReference type="InterPro" id="IPR015683">
    <property type="entry name" value="Ionotropic_Glu_rcpt"/>
</dbReference>
<dbReference type="Gene3D" id="3.40.50.2300">
    <property type="match status" value="2"/>
</dbReference>
<dbReference type="Pfam" id="PF10613">
    <property type="entry name" value="Lig_chan-Glu_bd"/>
    <property type="match status" value="1"/>
</dbReference>
<feature type="site" description="Crucial to convey clamshell closure to channel opening" evidence="25">
    <location>
        <position position="992"/>
    </location>
</feature>
<evidence type="ECO:0000256" key="28">
    <source>
        <dbReference type="SAM" id="Phobius"/>
    </source>
</evidence>
<evidence type="ECO:0000256" key="23">
    <source>
        <dbReference type="ARBA" id="ARBA00034105"/>
    </source>
</evidence>
<feature type="compositionally biased region" description="Pro residues" evidence="27">
    <location>
        <begin position="216"/>
        <end position="262"/>
    </location>
</feature>
<dbReference type="OrthoDB" id="5984008at2759"/>
<keyword evidence="13" id="KW-0406">Ion transport</keyword>
<dbReference type="InterPro" id="IPR001320">
    <property type="entry name" value="Iontro_rcpt_C"/>
</dbReference>
<dbReference type="InterPro" id="IPR019594">
    <property type="entry name" value="Glu/Gly-bd"/>
</dbReference>
<feature type="domain" description="Ionotropic glutamate receptor C-terminal" evidence="30">
    <location>
        <begin position="755"/>
        <end position="1123"/>
    </location>
</feature>
<keyword evidence="11 28" id="KW-1133">Transmembrane helix</keyword>
<dbReference type="SMART" id="SM00918">
    <property type="entry name" value="Lig_chan-Glu_bd"/>
    <property type="match status" value="1"/>
</dbReference>
<gene>
    <name evidence="32" type="ORF">C7M84_010851</name>
</gene>
<feature type="disulfide bond" evidence="26">
    <location>
        <begin position="1072"/>
        <end position="1129"/>
    </location>
</feature>
<dbReference type="STRING" id="6689.A0A3R7M3E7"/>
<sequence>MGRAVGAAVAMAATLACVVSATAHDGAGPTHFNIGGILSNKESDAHFKNTITQINENRTYGDPNATLVDVTMLMDSNPIRTALEVCKQLVSQSVYAVIAPPERRPLSRRRFLHERVLPHPAPTWPSTPPPFPPVPGALEPTPLLPPSIPENPIPPFPPSIPVGPRTPTPLSSPQHPNLLPSLPPSIPWALEPHSLPPSIPVGPRTLPSLPSGQHPTPLPPRIPVGPRPPPLPPPHVGLEPHSPPPPSIPVGPRTSLPPPPPSTHVGPRTPLPSLSPSIPVGPRTSLPSLPPSIPVALEPPPSLPPSRPRTSLLLPPSIPKPHSPPPPQHPRGGLELPPSLPPPAHPPLGPPKPQLPLPPQASVAALEPPSPPFPPASSWALEPTPLPSPPHPRGALEPPSPPSPPRTHVALEPHPLPPPQHPPPRPRTSLSLPPRGSSNPPPLPSTTHSPPRIVTAFSPSQNIHVSFLRTVPPYSHQADVWVELLKTFQYTQVVFVHSSDTDGRALLTRFQNQAQSHEDDKDIKMENVIEFEPGLNSFVDKLKEMREASARVFLLYASKEDARTIFHDASYMNMTGRGYVWVVTEQALSAEYVLAKALKKLREEENATEPPPQNCDNTGASWETGKKLFQYILEQVLKEGLTGKVAFDENGDRINAEYDIINIQEFNETDGLKKEHVPVGQFIYNKTKETMKLQIDESAIIWPGNTTVKPQGYMIPTRLKVLTIEEKPFVNIQKIDSKAKCLGMGKVLCPWYNATAEGTDLYCCTGYCIDLLITLANKINFTFELALSPDGEFGSLQMKESGKDAALVCMPAGAAGLLVVWAWLKEGVVGPHRAVGEPDPRDALTINPERAQVIEFSKPFKYQGITILEKKQPRYSTLVSFLQPFRDTLWILVMVSVHVVALVLYLLDRFSPFGRYKLANMDGTEEDALNLSSAIWFAWGVLLNSGIGEGTPRSFSARVLGMVWAGFAMIIVASYTANLAAFLVLDRPQTSLTGINDARLRNPMENFTYATVKGSSVDMYFRRQVELSNMYRTMEGNNYHTAEEAIQAVKSGKLKAFIWDSSRLEYEAAQDCELVTAGELFGRSGYGIGLKKNSPWADRVTLAILEFHESGYMEELDNKWILQGMDDKCDTDDKAPATLGLKNMAGVFILVAAGIVGGIGLIIIEIIYKKHQIRKQKRLEIARHAADKWRGAVEKRKTLRASMMNQRRLKANGVNEPSVICANVESGSSAGAVSASSGGPSASAVSSDLPRVIPPPPSAPPLPPSPPELPPDVPPAPPAPRWGNDIRQRHVSAQDEGLPPPPPPPAGVDTMRLHASYKNLFGPDPPDLVRWSGSKGQVALAGRPTDSPLHYVHSAAPRASLPGPSLPRHPALSPKGLQPGRGGTYYASHSPTTLYKTMDLYSMLTGPEDAVVDLLLSYNLPHRHQECANCGALVWSPIQCEGAGTAPSSQACGAGSFAPRHSTNVRYGALGAPSCCQCEGRVAMSAPSFRQCEGMTSRSGPHASRVGGRHEEAPLMPPV</sequence>
<accession>A0A3R7M3E7</accession>
<evidence type="ECO:0000256" key="4">
    <source>
        <dbReference type="ARBA" id="ARBA00015895"/>
    </source>
</evidence>
<protein>
    <recommendedName>
        <fullName evidence="4">Glutamate [NMDA] receptor subunit 1</fullName>
    </recommendedName>
</protein>
<evidence type="ECO:0000256" key="29">
    <source>
        <dbReference type="SAM" id="SignalP"/>
    </source>
</evidence>
<feature type="region of interest" description="Disordered" evidence="27">
    <location>
        <begin position="1229"/>
        <end position="1284"/>
    </location>
</feature>
<dbReference type="SMR" id="A0A3R7M3E7"/>
<feature type="signal peptide" evidence="29">
    <location>
        <begin position="1"/>
        <end position="23"/>
    </location>
</feature>
<dbReference type="GO" id="GO:0035235">
    <property type="term" value="P:ionotropic glutamate receptor signaling pathway"/>
    <property type="evidence" value="ECO:0007669"/>
    <property type="project" value="UniProtKB-ARBA"/>
</dbReference>
<feature type="transmembrane region" description="Helical" evidence="28">
    <location>
        <begin position="928"/>
        <end position="947"/>
    </location>
</feature>
<evidence type="ECO:0000256" key="11">
    <source>
        <dbReference type="ARBA" id="ARBA00022989"/>
    </source>
</evidence>
<feature type="compositionally biased region" description="Pro residues" evidence="27">
    <location>
        <begin position="142"/>
        <end position="167"/>
    </location>
</feature>
<keyword evidence="8 28" id="KW-0812">Transmembrane</keyword>
<feature type="compositionally biased region" description="Pro residues" evidence="27">
    <location>
        <begin position="1252"/>
        <end position="1280"/>
    </location>
</feature>
<evidence type="ECO:0000256" key="19">
    <source>
        <dbReference type="ARBA" id="ARBA00023286"/>
    </source>
</evidence>
<dbReference type="Gene3D" id="3.40.190.10">
    <property type="entry name" value="Periplasmic binding protein-like II"/>
    <property type="match status" value="2"/>
</dbReference>
<dbReference type="GO" id="GO:0045211">
    <property type="term" value="C:postsynaptic membrane"/>
    <property type="evidence" value="ECO:0007669"/>
    <property type="project" value="UniProtKB-SubCell"/>
</dbReference>
<keyword evidence="16" id="KW-0675">Receptor</keyword>
<dbReference type="InterPro" id="IPR001508">
    <property type="entry name" value="Iono_Glu_rcpt_met"/>
</dbReference>
<dbReference type="Pfam" id="PF00060">
    <property type="entry name" value="Lig_chan"/>
    <property type="match status" value="1"/>
</dbReference>
<name>A0A3R7M3E7_PENVA</name>
<comment type="subcellular location">
    <subcellularLocation>
        <location evidence="1">Cell membrane</location>
        <topology evidence="1">Multi-pass membrane protein</topology>
    </subcellularLocation>
    <subcellularLocation>
        <location evidence="22">Postsynaptic cell membrane</location>
    </subcellularLocation>
    <subcellularLocation>
        <location evidence="23">Postsynaptic density</location>
    </subcellularLocation>
</comment>
<feature type="site" description="Interaction with the cone snail toxin Con-ikot-ikot" evidence="25">
    <location>
        <position position="1022"/>
    </location>
</feature>
<feature type="compositionally biased region" description="Pro residues" evidence="27">
    <location>
        <begin position="338"/>
        <end position="359"/>
    </location>
</feature>
<evidence type="ECO:0000256" key="9">
    <source>
        <dbReference type="ARBA" id="ARBA00022837"/>
    </source>
</evidence>